<organism evidence="2 3">
    <name type="scientific">Halopseudomonas salegens</name>
    <dbReference type="NCBI Taxonomy" id="1434072"/>
    <lineage>
        <taxon>Bacteria</taxon>
        <taxon>Pseudomonadati</taxon>
        <taxon>Pseudomonadota</taxon>
        <taxon>Gammaproteobacteria</taxon>
        <taxon>Pseudomonadales</taxon>
        <taxon>Pseudomonadaceae</taxon>
        <taxon>Halopseudomonas</taxon>
    </lineage>
</organism>
<dbReference type="Pfam" id="PF13365">
    <property type="entry name" value="Trypsin_2"/>
    <property type="match status" value="1"/>
</dbReference>
<dbReference type="Gene3D" id="2.40.10.120">
    <property type="match status" value="1"/>
</dbReference>
<keyword evidence="2" id="KW-0378">Hydrolase</keyword>
<dbReference type="PANTHER" id="PTHR43019">
    <property type="entry name" value="SERINE ENDOPROTEASE DEGS"/>
    <property type="match status" value="1"/>
</dbReference>
<dbReference type="OrthoDB" id="8581982at2"/>
<dbReference type="GO" id="GO:0004252">
    <property type="term" value="F:serine-type endopeptidase activity"/>
    <property type="evidence" value="ECO:0007669"/>
    <property type="project" value="InterPro"/>
</dbReference>
<feature type="chain" id="PRO_5009275677" evidence="1">
    <location>
        <begin position="23"/>
        <end position="444"/>
    </location>
</feature>
<dbReference type="RefSeq" id="WP_092388428.1">
    <property type="nucleotide sequence ID" value="NZ_LT629787.1"/>
</dbReference>
<dbReference type="Proteomes" id="UP000243924">
    <property type="component" value="Chromosome I"/>
</dbReference>
<dbReference type="PRINTS" id="PR00834">
    <property type="entry name" value="PROTEASES2C"/>
</dbReference>
<dbReference type="EMBL" id="LT629787">
    <property type="protein sequence ID" value="SDU30525.1"/>
    <property type="molecule type" value="Genomic_DNA"/>
</dbReference>
<proteinExistence type="predicted"/>
<keyword evidence="1" id="KW-0732">Signal</keyword>
<evidence type="ECO:0000313" key="3">
    <source>
        <dbReference type="Proteomes" id="UP000243924"/>
    </source>
</evidence>
<reference evidence="3" key="1">
    <citation type="submission" date="2016-10" db="EMBL/GenBank/DDBJ databases">
        <authorList>
            <person name="Varghese N."/>
            <person name="Submissions S."/>
        </authorList>
    </citation>
    <scope>NUCLEOTIDE SEQUENCE [LARGE SCALE GENOMIC DNA]</scope>
    <source>
        <strain evidence="3">CECT 8338</strain>
    </source>
</reference>
<accession>A0A1H2HFD0</accession>
<evidence type="ECO:0000313" key="2">
    <source>
        <dbReference type="EMBL" id="SDU30525.1"/>
    </source>
</evidence>
<dbReference type="InterPro" id="IPR001940">
    <property type="entry name" value="Peptidase_S1C"/>
</dbReference>
<name>A0A1H2HFD0_9GAMM</name>
<protein>
    <submittedName>
        <fullName evidence="2">Serine protease, S1-C subfamily, contains C-terminal PDZ domain</fullName>
    </submittedName>
</protein>
<keyword evidence="3" id="KW-1185">Reference proteome</keyword>
<evidence type="ECO:0000256" key="1">
    <source>
        <dbReference type="SAM" id="SignalP"/>
    </source>
</evidence>
<feature type="signal peptide" evidence="1">
    <location>
        <begin position="1"/>
        <end position="22"/>
    </location>
</feature>
<gene>
    <name evidence="2" type="ORF">SAMN05216210_3001</name>
</gene>
<dbReference type="AlphaFoldDB" id="A0A1H2HFD0"/>
<dbReference type="STRING" id="1434072.SAMN05216210_3001"/>
<dbReference type="SUPFAM" id="SSF50494">
    <property type="entry name" value="Trypsin-like serine proteases"/>
    <property type="match status" value="1"/>
</dbReference>
<keyword evidence="2" id="KW-0645">Protease</keyword>
<dbReference type="GO" id="GO:0006508">
    <property type="term" value="P:proteolysis"/>
    <property type="evidence" value="ECO:0007669"/>
    <property type="project" value="UniProtKB-KW"/>
</dbReference>
<dbReference type="InterPro" id="IPR009003">
    <property type="entry name" value="Peptidase_S1_PA"/>
</dbReference>
<dbReference type="PANTHER" id="PTHR43019:SF23">
    <property type="entry name" value="PROTEASE DO-LIKE 5, CHLOROPLASTIC"/>
    <property type="match status" value="1"/>
</dbReference>
<sequence>MKSLVCISLACCLAVIATGLSASLPGTELSPPSSTAQRLYAEARKDLLQIRVLVKNGRSQSSVGSGFLLGNTDLVVTNYHVVSQIALEPEVYTGEYLDTHGRRGNLQLLAVDVLRDLAVVRIDRHGSGFFQLPDQTAQLIQGEYLYALGNPLDLGFTISEGTYNGVIQRDFSDLLLFSGALNPGMSGGPSITASGRIAGVNVAHRRDGELVSFLVPVPYLQALLDSIGEEPPDDFTPLISAQLLEHQGVMLDRLLETPLALKQLGDYRVPVRESEQLRCWGSANTRPRNGYSSGRIQCAMESSVFVSDELRTGHVAINHSLLQRNGLDRWRFARTARHHFSGQVYRSSSNTLVSGPECTEDFIESNGLALRAVLCFSAYNKLDGLYMLDVLSVTTDDPDSALLSKMSMRGVSWENGLRLADAFLSSMQVATDDNVIDTPLEGQP</sequence>